<evidence type="ECO:0000313" key="2">
    <source>
        <dbReference type="EMBL" id="CAB1443099.1"/>
    </source>
</evidence>
<name>A0A9N7V4Z5_PLEPL</name>
<keyword evidence="3" id="KW-1185">Reference proteome</keyword>
<evidence type="ECO:0000256" key="1">
    <source>
        <dbReference type="SAM" id="MobiDB-lite"/>
    </source>
</evidence>
<organism evidence="2 3">
    <name type="scientific">Pleuronectes platessa</name>
    <name type="common">European plaice</name>
    <dbReference type="NCBI Taxonomy" id="8262"/>
    <lineage>
        <taxon>Eukaryota</taxon>
        <taxon>Metazoa</taxon>
        <taxon>Chordata</taxon>
        <taxon>Craniata</taxon>
        <taxon>Vertebrata</taxon>
        <taxon>Euteleostomi</taxon>
        <taxon>Actinopterygii</taxon>
        <taxon>Neopterygii</taxon>
        <taxon>Teleostei</taxon>
        <taxon>Neoteleostei</taxon>
        <taxon>Acanthomorphata</taxon>
        <taxon>Carangaria</taxon>
        <taxon>Pleuronectiformes</taxon>
        <taxon>Pleuronectoidei</taxon>
        <taxon>Pleuronectidae</taxon>
        <taxon>Pleuronectes</taxon>
    </lineage>
</organism>
<evidence type="ECO:0000313" key="3">
    <source>
        <dbReference type="Proteomes" id="UP001153269"/>
    </source>
</evidence>
<dbReference type="AlphaFoldDB" id="A0A9N7V4Z5"/>
<gene>
    <name evidence="2" type="ORF">PLEPLA_LOCUS30815</name>
</gene>
<sequence length="101" mass="11620">MFVSQTDPWASIIKIINKNKIKKTSVIPQCYRSEGRRHMRLPREGGTRDPRRNRRSPGRGVILVAVSHLKTMTVHKRELTNVLETYLTLRGTSQRLITAPV</sequence>
<comment type="caution">
    <text evidence="2">The sequence shown here is derived from an EMBL/GenBank/DDBJ whole genome shotgun (WGS) entry which is preliminary data.</text>
</comment>
<feature type="region of interest" description="Disordered" evidence="1">
    <location>
        <begin position="33"/>
        <end position="59"/>
    </location>
</feature>
<dbReference type="Proteomes" id="UP001153269">
    <property type="component" value="Unassembled WGS sequence"/>
</dbReference>
<proteinExistence type="predicted"/>
<accession>A0A9N7V4Z5</accession>
<reference evidence="2" key="1">
    <citation type="submission" date="2020-03" db="EMBL/GenBank/DDBJ databases">
        <authorList>
            <person name="Weist P."/>
        </authorList>
    </citation>
    <scope>NUCLEOTIDE SEQUENCE</scope>
</reference>
<dbReference type="EMBL" id="CADEAL010003001">
    <property type="protein sequence ID" value="CAB1443099.1"/>
    <property type="molecule type" value="Genomic_DNA"/>
</dbReference>
<protein>
    <submittedName>
        <fullName evidence="2">Uncharacterized protein</fullName>
    </submittedName>
</protein>
<feature type="compositionally biased region" description="Basic and acidic residues" evidence="1">
    <location>
        <begin position="33"/>
        <end position="50"/>
    </location>
</feature>